<dbReference type="EMBL" id="BAAAQK010000005">
    <property type="protein sequence ID" value="GAA1843961.1"/>
    <property type="molecule type" value="Genomic_DNA"/>
</dbReference>
<reference evidence="1 2" key="1">
    <citation type="journal article" date="2019" name="Int. J. Syst. Evol. Microbiol.">
        <title>The Global Catalogue of Microorganisms (GCM) 10K type strain sequencing project: providing services to taxonomists for standard genome sequencing and annotation.</title>
        <authorList>
            <consortium name="The Broad Institute Genomics Platform"/>
            <consortium name="The Broad Institute Genome Sequencing Center for Infectious Disease"/>
            <person name="Wu L."/>
            <person name="Ma J."/>
        </authorList>
    </citation>
    <scope>NUCLEOTIDE SEQUENCE [LARGE SCALE GENOMIC DNA]</scope>
    <source>
        <strain evidence="1 2">JCM 16009</strain>
    </source>
</reference>
<gene>
    <name evidence="1" type="ORF">GCM10009836_24180</name>
</gene>
<dbReference type="RefSeq" id="WP_344415582.1">
    <property type="nucleotide sequence ID" value="NZ_BAAAQK010000005.1"/>
</dbReference>
<sequence>MLAASFTGTLHVGEITVEDLPKDALILKATPEEIQRKVDHDGWSAAWG</sequence>
<accession>A0ABN2MYQ5</accession>
<evidence type="ECO:0000313" key="2">
    <source>
        <dbReference type="Proteomes" id="UP001500449"/>
    </source>
</evidence>
<proteinExistence type="predicted"/>
<name>A0ABN2MYQ5_9PSEU</name>
<comment type="caution">
    <text evidence="1">The sequence shown here is derived from an EMBL/GenBank/DDBJ whole genome shotgun (WGS) entry which is preliminary data.</text>
</comment>
<keyword evidence="2" id="KW-1185">Reference proteome</keyword>
<organism evidence="1 2">
    <name type="scientific">Pseudonocardia ailaonensis</name>
    <dbReference type="NCBI Taxonomy" id="367279"/>
    <lineage>
        <taxon>Bacteria</taxon>
        <taxon>Bacillati</taxon>
        <taxon>Actinomycetota</taxon>
        <taxon>Actinomycetes</taxon>
        <taxon>Pseudonocardiales</taxon>
        <taxon>Pseudonocardiaceae</taxon>
        <taxon>Pseudonocardia</taxon>
    </lineage>
</organism>
<protein>
    <submittedName>
        <fullName evidence="1">Uncharacterized protein</fullName>
    </submittedName>
</protein>
<dbReference type="Proteomes" id="UP001500449">
    <property type="component" value="Unassembled WGS sequence"/>
</dbReference>
<evidence type="ECO:0000313" key="1">
    <source>
        <dbReference type="EMBL" id="GAA1843961.1"/>
    </source>
</evidence>